<dbReference type="InterPro" id="IPR015341">
    <property type="entry name" value="Glyco_hydro_38_cen"/>
</dbReference>
<accession>A0A3S2W318</accession>
<dbReference type="EC" id="3.2.1.24" evidence="3"/>
<evidence type="ECO:0000256" key="5">
    <source>
        <dbReference type="ARBA" id="ARBA00022801"/>
    </source>
</evidence>
<evidence type="ECO:0000256" key="2">
    <source>
        <dbReference type="ARBA" id="ARBA00009792"/>
    </source>
</evidence>
<dbReference type="Gene3D" id="2.60.40.2220">
    <property type="match status" value="1"/>
</dbReference>
<dbReference type="InterPro" id="IPR027291">
    <property type="entry name" value="Glyco_hydro_38_N_sf"/>
</dbReference>
<dbReference type="GO" id="GO:0030246">
    <property type="term" value="F:carbohydrate binding"/>
    <property type="evidence" value="ECO:0007669"/>
    <property type="project" value="InterPro"/>
</dbReference>
<dbReference type="PANTHER" id="PTHR46017">
    <property type="entry name" value="ALPHA-MANNOSIDASE 2C1"/>
    <property type="match status" value="1"/>
</dbReference>
<feature type="domain" description="Glycoside hydrolase family 38 central" evidence="7">
    <location>
        <begin position="507"/>
        <end position="584"/>
    </location>
</feature>
<keyword evidence="5" id="KW-0378">Hydrolase</keyword>
<dbReference type="EMBL" id="RZTZ01000007">
    <property type="protein sequence ID" value="RVT60325.1"/>
    <property type="molecule type" value="Genomic_DNA"/>
</dbReference>
<dbReference type="InterPro" id="IPR028995">
    <property type="entry name" value="Glyco_hydro_57/38_cen_sf"/>
</dbReference>
<dbReference type="CDD" id="cd10789">
    <property type="entry name" value="GH38N_AMII_ER_cytosolic"/>
    <property type="match status" value="1"/>
</dbReference>
<evidence type="ECO:0000259" key="7">
    <source>
        <dbReference type="SMART" id="SM00872"/>
    </source>
</evidence>
<gene>
    <name evidence="8" type="ORF">EM808_17325</name>
</gene>
<reference evidence="8 9" key="1">
    <citation type="submission" date="2019-01" db="EMBL/GenBank/DDBJ databases">
        <title>Bacillus sp. M5HDSG1-1, whole genome shotgun sequence.</title>
        <authorList>
            <person name="Tuo L."/>
        </authorList>
    </citation>
    <scope>NUCLEOTIDE SEQUENCE [LARGE SCALE GENOMIC DNA]</scope>
    <source>
        <strain evidence="8 9">M5HDSG1-1</strain>
    </source>
</reference>
<evidence type="ECO:0000256" key="4">
    <source>
        <dbReference type="ARBA" id="ARBA00022723"/>
    </source>
</evidence>
<evidence type="ECO:0000256" key="6">
    <source>
        <dbReference type="ARBA" id="ARBA00023295"/>
    </source>
</evidence>
<keyword evidence="9" id="KW-1185">Reference proteome</keyword>
<comment type="similarity">
    <text evidence="2">Belongs to the glycosyl hydrolase 38 family.</text>
</comment>
<keyword evidence="4" id="KW-0479">Metal-binding</keyword>
<dbReference type="GO" id="GO:0004559">
    <property type="term" value="F:alpha-mannosidase activity"/>
    <property type="evidence" value="ECO:0007669"/>
    <property type="project" value="UniProtKB-EC"/>
</dbReference>
<dbReference type="GO" id="GO:0006013">
    <property type="term" value="P:mannose metabolic process"/>
    <property type="evidence" value="ECO:0007669"/>
    <property type="project" value="InterPro"/>
</dbReference>
<dbReference type="SMART" id="SM00872">
    <property type="entry name" value="Alpha-mann_mid"/>
    <property type="match status" value="1"/>
</dbReference>
<dbReference type="Pfam" id="PF07748">
    <property type="entry name" value="Glyco_hydro_38C"/>
    <property type="match status" value="1"/>
</dbReference>
<dbReference type="Gene3D" id="1.20.1270.50">
    <property type="entry name" value="Glycoside hydrolase family 38, central domain"/>
    <property type="match status" value="1"/>
</dbReference>
<evidence type="ECO:0000256" key="3">
    <source>
        <dbReference type="ARBA" id="ARBA00012752"/>
    </source>
</evidence>
<dbReference type="SUPFAM" id="SSF74650">
    <property type="entry name" value="Galactose mutarotase-like"/>
    <property type="match status" value="1"/>
</dbReference>
<dbReference type="Pfam" id="PF01074">
    <property type="entry name" value="Glyco_hydro_38N"/>
    <property type="match status" value="1"/>
</dbReference>
<dbReference type="FunFam" id="3.20.110.10:FF:000002">
    <property type="entry name" value="alpha-mannosidase 2C1 isoform X1"/>
    <property type="match status" value="1"/>
</dbReference>
<dbReference type="Pfam" id="PF17677">
    <property type="entry name" value="Glyco_hydro38C2"/>
    <property type="match status" value="1"/>
</dbReference>
<dbReference type="InterPro" id="IPR011330">
    <property type="entry name" value="Glyco_hydro/deAcase_b/a-brl"/>
</dbReference>
<dbReference type="PANTHER" id="PTHR46017:SF1">
    <property type="entry name" value="ALPHA-MANNOSIDASE 2C1"/>
    <property type="match status" value="1"/>
</dbReference>
<comment type="catalytic activity">
    <reaction evidence="1">
        <text>Hydrolysis of terminal, non-reducing alpha-D-mannose residues in alpha-D-mannosides.</text>
        <dbReference type="EC" id="3.2.1.24"/>
    </reaction>
</comment>
<dbReference type="Gene3D" id="2.70.98.30">
    <property type="entry name" value="Golgi alpha-mannosidase II, domain 4"/>
    <property type="match status" value="1"/>
</dbReference>
<dbReference type="AlphaFoldDB" id="A0A3S2W318"/>
<sequence>MERIQRFIQHLGKFEVLESIQMKDWRAKRGVYMEPGKYEFNSDETVLINEGDWLIDAGATMFLEKEVSIPDNWRNRPFGLTFLSSAKGRRTLHEGLVSINGKPHHGIDRNRSYVPFPEDVRKSEKITIHIELYNYAGQTLDELNYQNEPAEFDPPPLTLLQGSLDLVNSAVQSLLATVKCYYETAKLLPEGNIDKSTIITSLSEVERKILSEKPAALTDFSFVAEIEESLIEKLADLSDSTNGQILMVGQSHIDLAWLWPVKEAIRKCSRTFSTMSTLLEENPNFTYAQSQPQAYAFVKEHYPDIYERVKKHIADGRWEVVGGMWVEPDLNMPSGEALVRQLLYGMKFYKEEFGIKPRVEWLPDTFGYCASLPQLLKGAGIDYFMTTKMNWNDTNPFPFDLFYWEGIDGTRILSFLNHGLNEYTHPQEIQSHWDSFKQKNDHPHQMLLYGHGDGGGGVTQEMIDYVDRSASLPGLPSVVNSTAHEFFDGITEKNPALPAWVGDMYLELHRGTYTTHARNKRWNRKAEVLYRDAEIWGSVAASFAGANHDPSLEHGWKLLLLNQFHDIIPGSSIPEVYVDSESDYKDIFACAEKVRNTALQELDQQINTEGDGIPVVVFNSLSWERSETVKITGGLELAGKGAVNQDGEVLPVDISQMEDGQFELSVYVPAIPEMGYKVIWLKELENIQMDKQEKAVSNWETDYYLVEWNECGEITRLYDKNLRREVVHGGALGNQFQLFHDRPMLWDAWDIDPNFAEQRAETVSLLEQSSTKGATKDIIRFKWQLGQSIVEQDMILYHHNKRIDFQTKVDWQEQHKLLKVAFPVDVMSSKATYEIPFGAVERATHTNTSWEQAQFEVCGHRFADLSEAGYGVSLLNDCKYGYDVKQNVLRLSLLRAPKWPDKGADIGLHEFTYSLFPHEGDWREAEVVKQGYELNHPVLVIQATAHRGSLPNSYSFIKTEAKQTILDTVKVSEDGNGLTLRMYESSGGREQIHLSLAGQADSAYETNLLEEKQADISLQGNKLSAALKPFEVKTIVVNL</sequence>
<keyword evidence="6" id="KW-0326">Glycosidase</keyword>
<dbReference type="GO" id="GO:0009313">
    <property type="term" value="P:oligosaccharide catabolic process"/>
    <property type="evidence" value="ECO:0007669"/>
    <property type="project" value="TreeGrafter"/>
</dbReference>
<evidence type="ECO:0000256" key="1">
    <source>
        <dbReference type="ARBA" id="ARBA00000365"/>
    </source>
</evidence>
<dbReference type="FunFam" id="2.70.98.30:FF:000001">
    <property type="entry name" value="alpha-mannosidase 2C1 isoform X2"/>
    <property type="match status" value="1"/>
</dbReference>
<dbReference type="InterPro" id="IPR011013">
    <property type="entry name" value="Gal_mutarotase_sf_dom"/>
</dbReference>
<organism evidence="8 9">
    <name type="scientific">Niallia taxi</name>
    <dbReference type="NCBI Taxonomy" id="2499688"/>
    <lineage>
        <taxon>Bacteria</taxon>
        <taxon>Bacillati</taxon>
        <taxon>Bacillota</taxon>
        <taxon>Bacilli</taxon>
        <taxon>Bacillales</taxon>
        <taxon>Bacillaceae</taxon>
        <taxon>Niallia</taxon>
    </lineage>
</organism>
<dbReference type="GO" id="GO:0046872">
    <property type="term" value="F:metal ion binding"/>
    <property type="evidence" value="ECO:0007669"/>
    <property type="project" value="UniProtKB-KW"/>
</dbReference>
<evidence type="ECO:0000313" key="8">
    <source>
        <dbReference type="EMBL" id="RVT60325.1"/>
    </source>
</evidence>
<protein>
    <recommendedName>
        <fullName evidence="3">alpha-mannosidase</fullName>
        <ecNumber evidence="3">3.2.1.24</ecNumber>
    </recommendedName>
</protein>
<dbReference type="InterPro" id="IPR041147">
    <property type="entry name" value="GH38_C"/>
</dbReference>
<dbReference type="Pfam" id="PF09261">
    <property type="entry name" value="Alpha-mann_mid"/>
    <property type="match status" value="1"/>
</dbReference>
<evidence type="ECO:0000313" key="9">
    <source>
        <dbReference type="Proteomes" id="UP000288024"/>
    </source>
</evidence>
<name>A0A3S2W318_9BACI</name>
<dbReference type="InterPro" id="IPR011682">
    <property type="entry name" value="Glyco_hydro_38_C"/>
</dbReference>
<dbReference type="InterPro" id="IPR037094">
    <property type="entry name" value="Glyco_hydro_38_cen_sf"/>
</dbReference>
<dbReference type="InterPro" id="IPR000602">
    <property type="entry name" value="Glyco_hydro_38_N"/>
</dbReference>
<dbReference type="SUPFAM" id="SSF88713">
    <property type="entry name" value="Glycoside hydrolase/deacetylase"/>
    <property type="match status" value="1"/>
</dbReference>
<dbReference type="Proteomes" id="UP000288024">
    <property type="component" value="Unassembled WGS sequence"/>
</dbReference>
<dbReference type="SUPFAM" id="SSF88688">
    <property type="entry name" value="Families 57/38 glycoside transferase middle domain"/>
    <property type="match status" value="1"/>
</dbReference>
<proteinExistence type="inferred from homology"/>
<dbReference type="Gene3D" id="3.20.110.10">
    <property type="entry name" value="Glycoside hydrolase 38, N terminal domain"/>
    <property type="match status" value="1"/>
</dbReference>
<dbReference type="FunFam" id="1.20.1270.50:FF:000004">
    <property type="entry name" value="alpha-mannosidase 2C1 isoform X1"/>
    <property type="match status" value="1"/>
</dbReference>
<comment type="caution">
    <text evidence="8">The sequence shown here is derived from an EMBL/GenBank/DDBJ whole genome shotgun (WGS) entry which is preliminary data.</text>
</comment>